<comment type="caution">
    <text evidence="2">The sequence shown here is derived from an EMBL/GenBank/DDBJ whole genome shotgun (WGS) entry which is preliminary data.</text>
</comment>
<feature type="region of interest" description="Disordered" evidence="1">
    <location>
        <begin position="59"/>
        <end position="88"/>
    </location>
</feature>
<accession>A0A9Q3DW48</accession>
<sequence>MHIKFLGHFQLWTPQSPQFNSETIRKDGPPFQSFGGPELVSEVPEHIGQFGHDHYPWPPGDPFKIGPRGTSISPTYHGVQAMGHKNQN</sequence>
<keyword evidence="3" id="KW-1185">Reference proteome</keyword>
<proteinExistence type="predicted"/>
<gene>
    <name evidence="2" type="ORF">O181_047471</name>
</gene>
<evidence type="ECO:0000313" key="3">
    <source>
        <dbReference type="Proteomes" id="UP000765509"/>
    </source>
</evidence>
<name>A0A9Q3DW48_9BASI</name>
<reference evidence="2" key="1">
    <citation type="submission" date="2021-03" db="EMBL/GenBank/DDBJ databases">
        <title>Draft genome sequence of rust myrtle Austropuccinia psidii MF-1, a brazilian biotype.</title>
        <authorList>
            <person name="Quecine M.C."/>
            <person name="Pachon D.M.R."/>
            <person name="Bonatelli M.L."/>
            <person name="Correr F.H."/>
            <person name="Franceschini L.M."/>
            <person name="Leite T.F."/>
            <person name="Margarido G.R.A."/>
            <person name="Almeida C.A."/>
            <person name="Ferrarezi J.A."/>
            <person name="Labate C.A."/>
        </authorList>
    </citation>
    <scope>NUCLEOTIDE SEQUENCE</scope>
    <source>
        <strain evidence="2">MF-1</strain>
    </source>
</reference>
<dbReference type="EMBL" id="AVOT02019890">
    <property type="protein sequence ID" value="MBW0507756.1"/>
    <property type="molecule type" value="Genomic_DNA"/>
</dbReference>
<dbReference type="Proteomes" id="UP000765509">
    <property type="component" value="Unassembled WGS sequence"/>
</dbReference>
<protein>
    <submittedName>
        <fullName evidence="2">Uncharacterized protein</fullName>
    </submittedName>
</protein>
<evidence type="ECO:0000256" key="1">
    <source>
        <dbReference type="SAM" id="MobiDB-lite"/>
    </source>
</evidence>
<dbReference type="AlphaFoldDB" id="A0A9Q3DW48"/>
<organism evidence="2 3">
    <name type="scientific">Austropuccinia psidii MF-1</name>
    <dbReference type="NCBI Taxonomy" id="1389203"/>
    <lineage>
        <taxon>Eukaryota</taxon>
        <taxon>Fungi</taxon>
        <taxon>Dikarya</taxon>
        <taxon>Basidiomycota</taxon>
        <taxon>Pucciniomycotina</taxon>
        <taxon>Pucciniomycetes</taxon>
        <taxon>Pucciniales</taxon>
        <taxon>Sphaerophragmiaceae</taxon>
        <taxon>Austropuccinia</taxon>
    </lineage>
</organism>
<evidence type="ECO:0000313" key="2">
    <source>
        <dbReference type="EMBL" id="MBW0507756.1"/>
    </source>
</evidence>